<dbReference type="AlphaFoldDB" id="Q0FIQ7"/>
<dbReference type="Proteomes" id="UP000006230">
    <property type="component" value="Unassembled WGS sequence"/>
</dbReference>
<dbReference type="InterPro" id="IPR002477">
    <property type="entry name" value="Peptidoglycan-bd-like"/>
</dbReference>
<dbReference type="HOGENOM" id="CLU_099428_0_0_5"/>
<dbReference type="Pfam" id="PF01471">
    <property type="entry name" value="PG_binding_1"/>
    <property type="match status" value="1"/>
</dbReference>
<keyword evidence="3" id="KW-0449">Lipoprotein</keyword>
<dbReference type="Gene3D" id="1.10.101.10">
    <property type="entry name" value="PGBD-like superfamily/PGBD"/>
    <property type="match status" value="1"/>
</dbReference>
<feature type="domain" description="Peptidoglycan binding-like" evidence="2">
    <location>
        <begin position="108"/>
        <end position="149"/>
    </location>
</feature>
<dbReference type="PROSITE" id="PS51257">
    <property type="entry name" value="PROKAR_LIPOPROTEIN"/>
    <property type="match status" value="1"/>
</dbReference>
<organism evidence="3 4">
    <name type="scientific">Salipiger bermudensis (strain DSM 26914 / JCM 13377 / KCTC 12554 / HTCC2601)</name>
    <name type="common">Pelagibaca bermudensis</name>
    <dbReference type="NCBI Taxonomy" id="314265"/>
    <lineage>
        <taxon>Bacteria</taxon>
        <taxon>Pseudomonadati</taxon>
        <taxon>Pseudomonadota</taxon>
        <taxon>Alphaproteobacteria</taxon>
        <taxon>Rhodobacterales</taxon>
        <taxon>Roseobacteraceae</taxon>
        <taxon>Salipiger</taxon>
    </lineage>
</organism>
<comment type="caution">
    <text evidence="3">The sequence shown here is derived from an EMBL/GenBank/DDBJ whole genome shotgun (WGS) entry which is preliminary data.</text>
</comment>
<name>Q0FIQ7_SALBH</name>
<evidence type="ECO:0000256" key="1">
    <source>
        <dbReference type="SAM" id="SignalP"/>
    </source>
</evidence>
<dbReference type="InterPro" id="IPR036366">
    <property type="entry name" value="PGBDSf"/>
</dbReference>
<dbReference type="RefSeq" id="WP_007792046.1">
    <property type="nucleotide sequence ID" value="NZ_DS022276.1"/>
</dbReference>
<dbReference type="GeneID" id="92502225"/>
<reference evidence="3 4" key="1">
    <citation type="journal article" date="2010" name="J. Bacteriol.">
        <title>Genome sequences of Pelagibaca bermudensis HTCC2601T and Maritimibacter alkaliphilus HTCC2654T, the type strains of two marine Roseobacter genera.</title>
        <authorList>
            <person name="Thrash J.C."/>
            <person name="Cho J.C."/>
            <person name="Ferriera S."/>
            <person name="Johnson J."/>
            <person name="Vergin K.L."/>
            <person name="Giovannoni S.J."/>
        </authorList>
    </citation>
    <scope>NUCLEOTIDE SEQUENCE [LARGE SCALE GENOMIC DNA]</scope>
    <source>
        <strain evidence="4">DSM 26914 / JCM 13377 / KCTC 12554 / HTCC2601</strain>
    </source>
</reference>
<evidence type="ECO:0000259" key="2">
    <source>
        <dbReference type="Pfam" id="PF01471"/>
    </source>
</evidence>
<feature type="signal peptide" evidence="1">
    <location>
        <begin position="1"/>
        <end position="19"/>
    </location>
</feature>
<accession>Q0FIQ7</accession>
<sequence length="177" mass="19154">MTRISALIAALALVLAACDAPEPASTVWPGEAPPEPERMSDGTCQAREVVPAIYEEVMGEVQVVQAEIAEDGTVIRPPIYRRQPVPRVVSPRGELRFEVPCPELVTPELVASLQRALAARDYYAGPVTSQMDRATVAAIRKYQTERGLESSQLSVETARTLGLIAAPLAEIEELGDF</sequence>
<evidence type="ECO:0000313" key="4">
    <source>
        <dbReference type="Proteomes" id="UP000006230"/>
    </source>
</evidence>
<gene>
    <name evidence="3" type="ORF">R2601_08311</name>
</gene>
<dbReference type="OrthoDB" id="7861420at2"/>
<evidence type="ECO:0000313" key="3">
    <source>
        <dbReference type="EMBL" id="EAU44087.1"/>
    </source>
</evidence>
<keyword evidence="1" id="KW-0732">Signal</keyword>
<feature type="chain" id="PRO_5004171705" evidence="1">
    <location>
        <begin position="20"/>
        <end position="177"/>
    </location>
</feature>
<dbReference type="EMBL" id="AATQ01000056">
    <property type="protein sequence ID" value="EAU44087.1"/>
    <property type="molecule type" value="Genomic_DNA"/>
</dbReference>
<protein>
    <submittedName>
        <fullName evidence="3">Lipoprotein, putative</fullName>
    </submittedName>
</protein>
<dbReference type="SUPFAM" id="SSF47090">
    <property type="entry name" value="PGBD-like"/>
    <property type="match status" value="1"/>
</dbReference>
<dbReference type="InterPro" id="IPR036365">
    <property type="entry name" value="PGBD-like_sf"/>
</dbReference>
<dbReference type="eggNOG" id="COG3409">
    <property type="taxonomic scope" value="Bacteria"/>
</dbReference>
<dbReference type="STRING" id="314265.R2601_08311"/>
<proteinExistence type="predicted"/>
<keyword evidence="4" id="KW-1185">Reference proteome</keyword>